<feature type="transmembrane region" description="Helical" evidence="1">
    <location>
        <begin position="30"/>
        <end position="52"/>
    </location>
</feature>
<evidence type="ECO:0000313" key="2">
    <source>
        <dbReference type="EMBL" id="RUR01191.1"/>
    </source>
</evidence>
<proteinExistence type="predicted"/>
<dbReference type="Proteomes" id="UP000274909">
    <property type="component" value="Unassembled WGS sequence"/>
</dbReference>
<sequence length="60" mass="6648">MKNTLVVVAFASMFVSLVLRLVWPQVEFLAGLSLALQIAGIVLLVIYIVGYVRDRARSRA</sequence>
<dbReference type="EMBL" id="RZGZ01000002">
    <property type="protein sequence ID" value="RUR01191.1"/>
    <property type="molecule type" value="Genomic_DNA"/>
</dbReference>
<protein>
    <submittedName>
        <fullName evidence="2">Uncharacterized protein</fullName>
    </submittedName>
</protein>
<keyword evidence="1" id="KW-0472">Membrane</keyword>
<organism evidence="2 3">
    <name type="scientific">Labedella endophytica</name>
    <dbReference type="NCBI Taxonomy" id="1523160"/>
    <lineage>
        <taxon>Bacteria</taxon>
        <taxon>Bacillati</taxon>
        <taxon>Actinomycetota</taxon>
        <taxon>Actinomycetes</taxon>
        <taxon>Micrococcales</taxon>
        <taxon>Microbacteriaceae</taxon>
        <taxon>Labedella</taxon>
    </lineage>
</organism>
<evidence type="ECO:0000256" key="1">
    <source>
        <dbReference type="SAM" id="Phobius"/>
    </source>
</evidence>
<gene>
    <name evidence="2" type="ORF">ELQ94_06635</name>
</gene>
<keyword evidence="3" id="KW-1185">Reference proteome</keyword>
<comment type="caution">
    <text evidence="2">The sequence shown here is derived from an EMBL/GenBank/DDBJ whole genome shotgun (WGS) entry which is preliminary data.</text>
</comment>
<dbReference type="AlphaFoldDB" id="A0A433JSA8"/>
<reference evidence="2 3" key="1">
    <citation type="submission" date="2018-12" db="EMBL/GenBank/DDBJ databases">
        <authorList>
            <person name="Li F."/>
        </authorList>
    </citation>
    <scope>NUCLEOTIDE SEQUENCE [LARGE SCALE GENOMIC DNA]</scope>
    <source>
        <strain evidence="2 3">EGI 6500705</strain>
    </source>
</reference>
<keyword evidence="1" id="KW-1133">Transmembrane helix</keyword>
<accession>A0A433JSA8</accession>
<keyword evidence="1" id="KW-0812">Transmembrane</keyword>
<evidence type="ECO:0000313" key="3">
    <source>
        <dbReference type="Proteomes" id="UP000274909"/>
    </source>
</evidence>
<name>A0A433JSA8_9MICO</name>
<dbReference type="RefSeq" id="WP_127048450.1">
    <property type="nucleotide sequence ID" value="NZ_RZGZ01000002.1"/>
</dbReference>